<feature type="region of interest" description="Disordered" evidence="2">
    <location>
        <begin position="256"/>
        <end position="278"/>
    </location>
</feature>
<feature type="compositionally biased region" description="Polar residues" evidence="2">
    <location>
        <begin position="325"/>
        <end position="334"/>
    </location>
</feature>
<dbReference type="AlphaFoldDB" id="A0A7K0BLP1"/>
<name>A0A7K0BLP1_9ACTN</name>
<keyword evidence="3" id="KW-0812">Transmembrane</keyword>
<protein>
    <recommendedName>
        <fullName evidence="6">Helix-turn-helix domain-containing protein</fullName>
    </recommendedName>
</protein>
<keyword evidence="3" id="KW-0472">Membrane</keyword>
<evidence type="ECO:0000313" key="4">
    <source>
        <dbReference type="EMBL" id="MQY02071.1"/>
    </source>
</evidence>
<proteinExistence type="predicted"/>
<feature type="coiled-coil region" evidence="1">
    <location>
        <begin position="167"/>
        <end position="239"/>
    </location>
</feature>
<feature type="transmembrane region" description="Helical" evidence="3">
    <location>
        <begin position="354"/>
        <end position="376"/>
    </location>
</feature>
<feature type="region of interest" description="Disordered" evidence="2">
    <location>
        <begin position="312"/>
        <end position="343"/>
    </location>
</feature>
<organism evidence="4 5">
    <name type="scientific">Actinomadura macrotermitis</name>
    <dbReference type="NCBI Taxonomy" id="2585200"/>
    <lineage>
        <taxon>Bacteria</taxon>
        <taxon>Bacillati</taxon>
        <taxon>Actinomycetota</taxon>
        <taxon>Actinomycetes</taxon>
        <taxon>Streptosporangiales</taxon>
        <taxon>Thermomonosporaceae</taxon>
        <taxon>Actinomadura</taxon>
    </lineage>
</organism>
<gene>
    <name evidence="4" type="ORF">ACRB68_00980</name>
</gene>
<accession>A0A7K0BLP1</accession>
<sequence>MAKWRPLDGEHLEPRILAEFLRTVADQHRQSLRNLAERIPYGRSTISDNLSGRRCPDWKFIEAFMRGCVPGDQHAQRTLSDRARPLWEAASRAPDQLTPVDRHQDDGERRESQGLEGVPDPMRQIVATLSEIAAKQDHLARVQMSVAGNHALTAGLLGLRDGLDLAVQTLLAEREALRAERDRLNAGNAHYSDLHDQLRAVKEQLAQTQARLEAAHRLQAETEQRLREAERQRIIAERLRLRTARQLQQAVATLTGLDTPDLDGDGDPAPGAVVPSDDLLGPADQQIARDRLAHADTALAALEHGLGQLSAETQPAPDTAQTTASAVRTNTPTRPDSHRTPGLSLRSMRRVGRLVSIGGAIFAIITGVIGGIYINLAARKSGGSPSSSPSVDSTVSLAANMRLVELTISADVQEISTGSDTATSAAIHAIESGLAKKGIQSLPIGAALIFAGGRDLSEGTLAAEHLAKVLPARIDTFRNAIIQPFASFGMESGGVRLRLFVPK</sequence>
<evidence type="ECO:0000256" key="1">
    <source>
        <dbReference type="SAM" id="Coils"/>
    </source>
</evidence>
<keyword evidence="5" id="KW-1185">Reference proteome</keyword>
<feature type="compositionally biased region" description="Basic and acidic residues" evidence="2">
    <location>
        <begin position="100"/>
        <end position="113"/>
    </location>
</feature>
<feature type="compositionally biased region" description="Low complexity" evidence="2">
    <location>
        <begin position="312"/>
        <end position="324"/>
    </location>
</feature>
<evidence type="ECO:0008006" key="6">
    <source>
        <dbReference type="Google" id="ProtNLM"/>
    </source>
</evidence>
<dbReference type="EMBL" id="WEGH01000001">
    <property type="protein sequence ID" value="MQY02071.1"/>
    <property type="molecule type" value="Genomic_DNA"/>
</dbReference>
<keyword evidence="1" id="KW-0175">Coiled coil</keyword>
<keyword evidence="3" id="KW-1133">Transmembrane helix</keyword>
<feature type="region of interest" description="Disordered" evidence="2">
    <location>
        <begin position="88"/>
        <end position="119"/>
    </location>
</feature>
<comment type="caution">
    <text evidence="4">The sequence shown here is derived from an EMBL/GenBank/DDBJ whole genome shotgun (WGS) entry which is preliminary data.</text>
</comment>
<evidence type="ECO:0000313" key="5">
    <source>
        <dbReference type="Proteomes" id="UP000487268"/>
    </source>
</evidence>
<reference evidence="4 5" key="1">
    <citation type="submission" date="2019-10" db="EMBL/GenBank/DDBJ databases">
        <title>Actinomadura rubteroloni sp. nov. and Actinomadura macrotermitis sp. nov., isolated from the gut of fungus growing-termite Macrotermes natalensis.</title>
        <authorList>
            <person name="Benndorf R."/>
            <person name="Martin K."/>
            <person name="Kuefner M."/>
            <person name="De Beer W."/>
            <person name="Kaster A.-K."/>
            <person name="Vollmers J."/>
            <person name="Poulsen M."/>
            <person name="Beemelmanns C."/>
        </authorList>
    </citation>
    <scope>NUCLEOTIDE SEQUENCE [LARGE SCALE GENOMIC DNA]</scope>
    <source>
        <strain evidence="4 5">RB68</strain>
    </source>
</reference>
<evidence type="ECO:0000256" key="2">
    <source>
        <dbReference type="SAM" id="MobiDB-lite"/>
    </source>
</evidence>
<dbReference type="Proteomes" id="UP000487268">
    <property type="component" value="Unassembled WGS sequence"/>
</dbReference>
<evidence type="ECO:0000256" key="3">
    <source>
        <dbReference type="SAM" id="Phobius"/>
    </source>
</evidence>